<protein>
    <submittedName>
        <fullName evidence="2">Uncharacterized protein</fullName>
    </submittedName>
</protein>
<feature type="compositionally biased region" description="Low complexity" evidence="1">
    <location>
        <begin position="1"/>
        <end position="15"/>
    </location>
</feature>
<organism evidence="2 3">
    <name type="scientific">Mytilus edulis</name>
    <name type="common">Blue mussel</name>
    <dbReference type="NCBI Taxonomy" id="6550"/>
    <lineage>
        <taxon>Eukaryota</taxon>
        <taxon>Metazoa</taxon>
        <taxon>Spiralia</taxon>
        <taxon>Lophotrochozoa</taxon>
        <taxon>Mollusca</taxon>
        <taxon>Bivalvia</taxon>
        <taxon>Autobranchia</taxon>
        <taxon>Pteriomorphia</taxon>
        <taxon>Mytilida</taxon>
        <taxon>Mytiloidea</taxon>
        <taxon>Mytilidae</taxon>
        <taxon>Mytilinae</taxon>
        <taxon>Mytilus</taxon>
    </lineage>
</organism>
<evidence type="ECO:0000256" key="1">
    <source>
        <dbReference type="SAM" id="MobiDB-lite"/>
    </source>
</evidence>
<reference evidence="2" key="1">
    <citation type="submission" date="2021-03" db="EMBL/GenBank/DDBJ databases">
        <authorList>
            <person name="Bekaert M."/>
        </authorList>
    </citation>
    <scope>NUCLEOTIDE SEQUENCE</scope>
</reference>
<evidence type="ECO:0000313" key="2">
    <source>
        <dbReference type="EMBL" id="CAG2188197.1"/>
    </source>
</evidence>
<proteinExistence type="predicted"/>
<feature type="compositionally biased region" description="Basic and acidic residues" evidence="1">
    <location>
        <begin position="31"/>
        <end position="40"/>
    </location>
</feature>
<accession>A0A8S3Q0Y8</accession>
<sequence length="156" mass="18079">MKVMGKQKTPPQKTPSQKKKKRKVTTECTDDNTKTKDAQLDKPNNQIGRILSEIRTGYSRLNKYRNQIGQSLTPYCECGEEETSEHFLLYCPRYQQEREDMRRQMELLNIDPTNIQSILAPPKRETYEATSQIVGEYITKSGRFQELAIPDSRSCA</sequence>
<dbReference type="Proteomes" id="UP000683360">
    <property type="component" value="Unassembled WGS sequence"/>
</dbReference>
<gene>
    <name evidence="2" type="ORF">MEDL_3565</name>
</gene>
<comment type="caution">
    <text evidence="2">The sequence shown here is derived from an EMBL/GenBank/DDBJ whole genome shotgun (WGS) entry which is preliminary data.</text>
</comment>
<keyword evidence="3" id="KW-1185">Reference proteome</keyword>
<name>A0A8S3Q0Y8_MYTED</name>
<dbReference type="EMBL" id="CAJPWZ010000197">
    <property type="protein sequence ID" value="CAG2188197.1"/>
    <property type="molecule type" value="Genomic_DNA"/>
</dbReference>
<dbReference type="OrthoDB" id="5419617at2759"/>
<feature type="region of interest" description="Disordered" evidence="1">
    <location>
        <begin position="1"/>
        <end position="40"/>
    </location>
</feature>
<dbReference type="AlphaFoldDB" id="A0A8S3Q0Y8"/>
<evidence type="ECO:0000313" key="3">
    <source>
        <dbReference type="Proteomes" id="UP000683360"/>
    </source>
</evidence>